<keyword evidence="2" id="KW-1185">Reference proteome</keyword>
<dbReference type="EMBL" id="JARK01001339">
    <property type="protein sequence ID" value="EYC32201.1"/>
    <property type="molecule type" value="Genomic_DNA"/>
</dbReference>
<sequence>MEFIETTKAYLPRVLLGTYVCIIEIIQGKNVNITQIPLSTANIITLGNLIHALIHNTAPNPFKKRRYACTALISHEVPHVYNFLERAAIQTFQEQVDCEGYEKLPGVNVLVPVLMVGKLRGC</sequence>
<dbReference type="Proteomes" id="UP000024635">
    <property type="component" value="Unassembled WGS sequence"/>
</dbReference>
<comment type="caution">
    <text evidence="1">The sequence shown here is derived from an EMBL/GenBank/DDBJ whole genome shotgun (WGS) entry which is preliminary data.</text>
</comment>
<evidence type="ECO:0000313" key="1">
    <source>
        <dbReference type="EMBL" id="EYC32201.1"/>
    </source>
</evidence>
<gene>
    <name evidence="1" type="primary">Acey_s0003.g1454</name>
    <name evidence="1" type="ORF">Y032_0003g1454</name>
</gene>
<proteinExistence type="predicted"/>
<dbReference type="AlphaFoldDB" id="A0A016VY05"/>
<reference evidence="2" key="1">
    <citation type="journal article" date="2015" name="Nat. Genet.">
        <title>The genome and transcriptome of the zoonotic hookworm Ancylostoma ceylanicum identify infection-specific gene families.</title>
        <authorList>
            <person name="Schwarz E.M."/>
            <person name="Hu Y."/>
            <person name="Antoshechkin I."/>
            <person name="Miller M.M."/>
            <person name="Sternberg P.W."/>
            <person name="Aroian R.V."/>
        </authorList>
    </citation>
    <scope>NUCLEOTIDE SEQUENCE</scope>
    <source>
        <strain evidence="2">HY135</strain>
    </source>
</reference>
<evidence type="ECO:0000313" key="2">
    <source>
        <dbReference type="Proteomes" id="UP000024635"/>
    </source>
</evidence>
<protein>
    <submittedName>
        <fullName evidence="1">Uncharacterized protein</fullName>
    </submittedName>
</protein>
<name>A0A016VY05_9BILA</name>
<organism evidence="1 2">
    <name type="scientific">Ancylostoma ceylanicum</name>
    <dbReference type="NCBI Taxonomy" id="53326"/>
    <lineage>
        <taxon>Eukaryota</taxon>
        <taxon>Metazoa</taxon>
        <taxon>Ecdysozoa</taxon>
        <taxon>Nematoda</taxon>
        <taxon>Chromadorea</taxon>
        <taxon>Rhabditida</taxon>
        <taxon>Rhabditina</taxon>
        <taxon>Rhabditomorpha</taxon>
        <taxon>Strongyloidea</taxon>
        <taxon>Ancylostomatidae</taxon>
        <taxon>Ancylostomatinae</taxon>
        <taxon>Ancylostoma</taxon>
    </lineage>
</organism>
<accession>A0A016VY05</accession>